<evidence type="ECO:0000313" key="2">
    <source>
        <dbReference type="EMBL" id="KAK4281330.1"/>
    </source>
</evidence>
<comment type="caution">
    <text evidence="2">The sequence shown here is derived from an EMBL/GenBank/DDBJ whole genome shotgun (WGS) entry which is preliminary data.</text>
</comment>
<sequence>MLAGNSLLPQHLVIPPVTTVQGGCYHPSKRKRTRLHSNRLQPMMSLNQTPQPSNSNSSTINSLTKLLWGQSLPPGLLIATVRTAWNSTWRLMMSQLAPSDPSGGYSRPASKFRASRLSVSSPSRLHLYVGLPCPWAHRTLIVRALKGLEEAVPVSVASPGLDGSWEFKYVRGREKDKLNPTLDKANGCKTLKEVYRLRNGGYDGRSSVPMLWDGDKRDVLCNESYDIIELFNSELNGFASNPNLDLSPPELKGKIREWYQIIYPNVNNGVYRCGFAQSQEAYDRAVNELFNTLDKLEDHLGGSRYLCGDSLTLVDVCLFTTLIRFDLVYNGIFKCTKRKLLEYPNLYAYMRDIYQIPKVAETCNFTEIMDGYYKILFPLNPGSIRPIMPSGYDPQVLCRPHGRESISTKDHALT</sequence>
<protein>
    <recommendedName>
        <fullName evidence="1">GST C-terminal domain-containing protein</fullName>
    </recommendedName>
</protein>
<proteinExistence type="predicted"/>
<dbReference type="InterPro" id="IPR036282">
    <property type="entry name" value="Glutathione-S-Trfase_C_sf"/>
</dbReference>
<feature type="domain" description="GST C-terminal" evidence="1">
    <location>
        <begin position="248"/>
        <end position="390"/>
    </location>
</feature>
<dbReference type="Gene3D" id="3.40.30.10">
    <property type="entry name" value="Glutaredoxin"/>
    <property type="match status" value="1"/>
</dbReference>
<dbReference type="InterPro" id="IPR016639">
    <property type="entry name" value="GST_Omega/GSH"/>
</dbReference>
<evidence type="ECO:0000259" key="1">
    <source>
        <dbReference type="PROSITE" id="PS50405"/>
    </source>
</evidence>
<evidence type="ECO:0000313" key="3">
    <source>
        <dbReference type="Proteomes" id="UP001293593"/>
    </source>
</evidence>
<accession>A0AAE1TF06</accession>
<keyword evidence="3" id="KW-1185">Reference proteome</keyword>
<dbReference type="SFLD" id="SFLDS00019">
    <property type="entry name" value="Glutathione_Transferase_(cytos"/>
    <property type="match status" value="1"/>
</dbReference>
<dbReference type="InterPro" id="IPR036249">
    <property type="entry name" value="Thioredoxin-like_sf"/>
</dbReference>
<dbReference type="Proteomes" id="UP001293593">
    <property type="component" value="Unassembled WGS sequence"/>
</dbReference>
<name>A0AAE1TF06_9FABA</name>
<dbReference type="Pfam" id="PF13410">
    <property type="entry name" value="GST_C_2"/>
    <property type="match status" value="1"/>
</dbReference>
<dbReference type="InterPro" id="IPR040079">
    <property type="entry name" value="Glutathione_S-Trfase"/>
</dbReference>
<dbReference type="InterPro" id="IPR047047">
    <property type="entry name" value="GST_Omega-like_C"/>
</dbReference>
<dbReference type="GO" id="GO:0005737">
    <property type="term" value="C:cytoplasm"/>
    <property type="evidence" value="ECO:0007669"/>
    <property type="project" value="TreeGrafter"/>
</dbReference>
<dbReference type="EMBL" id="JAWXYG010000002">
    <property type="protein sequence ID" value="KAK4281330.1"/>
    <property type="molecule type" value="Genomic_DNA"/>
</dbReference>
<dbReference type="FunFam" id="3.40.30.10:FF:000265">
    <property type="entry name" value="Glutathione S-transferase family protein"/>
    <property type="match status" value="1"/>
</dbReference>
<dbReference type="InterPro" id="IPR010987">
    <property type="entry name" value="Glutathione-S-Trfase_C-like"/>
</dbReference>
<dbReference type="PANTHER" id="PTHR32419:SF31">
    <property type="entry name" value="OS02G0814800 PROTEIN"/>
    <property type="match status" value="1"/>
</dbReference>
<organism evidence="2 3">
    <name type="scientific">Acacia crassicarpa</name>
    <name type="common">northern wattle</name>
    <dbReference type="NCBI Taxonomy" id="499986"/>
    <lineage>
        <taxon>Eukaryota</taxon>
        <taxon>Viridiplantae</taxon>
        <taxon>Streptophyta</taxon>
        <taxon>Embryophyta</taxon>
        <taxon>Tracheophyta</taxon>
        <taxon>Spermatophyta</taxon>
        <taxon>Magnoliopsida</taxon>
        <taxon>eudicotyledons</taxon>
        <taxon>Gunneridae</taxon>
        <taxon>Pentapetalae</taxon>
        <taxon>rosids</taxon>
        <taxon>fabids</taxon>
        <taxon>Fabales</taxon>
        <taxon>Fabaceae</taxon>
        <taxon>Caesalpinioideae</taxon>
        <taxon>mimosoid clade</taxon>
        <taxon>Acacieae</taxon>
        <taxon>Acacia</taxon>
    </lineage>
</organism>
<dbReference type="SUPFAM" id="SSF52833">
    <property type="entry name" value="Thioredoxin-like"/>
    <property type="match status" value="1"/>
</dbReference>
<dbReference type="PROSITE" id="PS50405">
    <property type="entry name" value="GST_CTER"/>
    <property type="match status" value="1"/>
</dbReference>
<dbReference type="AlphaFoldDB" id="A0AAE1TF06"/>
<dbReference type="GO" id="GO:0004364">
    <property type="term" value="F:glutathione transferase activity"/>
    <property type="evidence" value="ECO:0007669"/>
    <property type="project" value="InterPro"/>
</dbReference>
<dbReference type="PANTHER" id="PTHR32419">
    <property type="entry name" value="GLUTATHIONYL-HYDROQUINONE REDUCTASE"/>
    <property type="match status" value="1"/>
</dbReference>
<dbReference type="SUPFAM" id="SSF47616">
    <property type="entry name" value="GST C-terminal domain-like"/>
    <property type="match status" value="1"/>
</dbReference>
<dbReference type="SFLD" id="SFLDG01148">
    <property type="entry name" value="Xi_(cytGST)"/>
    <property type="match status" value="1"/>
</dbReference>
<gene>
    <name evidence="2" type="ORF">QN277_012840</name>
</gene>
<dbReference type="Gene3D" id="1.20.1050.10">
    <property type="match status" value="1"/>
</dbReference>
<reference evidence="2" key="1">
    <citation type="submission" date="2023-10" db="EMBL/GenBank/DDBJ databases">
        <title>Chromosome-level genome of the transformable northern wattle, Acacia crassicarpa.</title>
        <authorList>
            <person name="Massaro I."/>
            <person name="Sinha N.R."/>
            <person name="Poethig S."/>
            <person name="Leichty A.R."/>
        </authorList>
    </citation>
    <scope>NUCLEOTIDE SEQUENCE</scope>
    <source>
        <strain evidence="2">Acra3RX</strain>
        <tissue evidence="2">Leaf</tissue>
    </source>
</reference>
<dbReference type="FunFam" id="1.20.1050.10:FF:000045">
    <property type="entry name" value="Glutathione S-transferase family protein"/>
    <property type="match status" value="1"/>
</dbReference>
<dbReference type="InterPro" id="IPR004045">
    <property type="entry name" value="Glutathione_S-Trfase_N"/>
</dbReference>
<dbReference type="SFLD" id="SFLDG01206">
    <property type="entry name" value="Xi.1"/>
    <property type="match status" value="1"/>
</dbReference>
<dbReference type="CDD" id="cd03190">
    <property type="entry name" value="GST_C_Omega_like"/>
    <property type="match status" value="1"/>
</dbReference>
<dbReference type="Pfam" id="PF13409">
    <property type="entry name" value="GST_N_2"/>
    <property type="match status" value="1"/>
</dbReference>